<dbReference type="EMBL" id="CP121194">
    <property type="protein sequence ID" value="XBH11262.1"/>
    <property type="molecule type" value="Genomic_DNA"/>
</dbReference>
<dbReference type="GO" id="GO:0030313">
    <property type="term" value="C:cell envelope"/>
    <property type="evidence" value="ECO:0007669"/>
    <property type="project" value="UniProtKB-SubCell"/>
</dbReference>
<reference evidence="3" key="1">
    <citation type="submission" date="2023-03" db="EMBL/GenBank/DDBJ databases">
        <title>Edaphobacter sp.</title>
        <authorList>
            <person name="Huber K.J."/>
            <person name="Papendorf J."/>
            <person name="Pilke C."/>
            <person name="Bunk B."/>
            <person name="Sproeer C."/>
            <person name="Pester M."/>
        </authorList>
    </citation>
    <scope>NUCLEOTIDE SEQUENCE</scope>
    <source>
        <strain evidence="3">DSM 109919</strain>
        <strain evidence="4">DSM 109920</strain>
    </source>
</reference>
<keyword evidence="2" id="KW-0175">Coiled coil</keyword>
<sequence length="360" mass="39435">MKIKWLFILSALGLLGACYVAYFATITRAAQPPLFNPAANPYFDGIYAEGIVEGVQTSGENINMYPEVPGTVKRIFVSEGQLVKKGTPLLLIDDSIQRATTEQQLSQAQAAHAMLDELKAEPRKETLDVTVAQMNAAGASLKTASDELDKQLAAYKIDPGSISKDALDGAINAKAVAERNLDVAKRQYDLSKAGAWVYDIANQQKQYDALMKAYASSRALLAKYMLLAPQDGVVLVVNTVAGAYVSQQGAYDTYTQGSNPIISLSNSGNHLNVRCYVDEILVSHLPPSSQIKARMTVRGTTTEIPLTFDRIQPFISPKIELSNQRQERVDVRVLPIIFQLDRPKNVNLYPGELVDVYIGH</sequence>
<dbReference type="EMBL" id="CP121195">
    <property type="protein sequence ID" value="XBH14692.1"/>
    <property type="molecule type" value="Genomic_DNA"/>
</dbReference>
<dbReference type="PANTHER" id="PTHR32347:SF23">
    <property type="entry name" value="BLL5650 PROTEIN"/>
    <property type="match status" value="1"/>
</dbReference>
<comment type="subcellular location">
    <subcellularLocation>
        <location evidence="1">Cell envelope</location>
    </subcellularLocation>
</comment>
<gene>
    <name evidence="3" type="ORF">P4G45_05910</name>
    <name evidence="4" type="ORF">P8936_05885</name>
</gene>
<dbReference type="PANTHER" id="PTHR32347">
    <property type="entry name" value="EFFLUX SYSTEM COMPONENT YKNX-RELATED"/>
    <property type="match status" value="1"/>
</dbReference>
<name>A0AAU7D1P3_9BACT</name>
<dbReference type="SUPFAM" id="SSF111369">
    <property type="entry name" value="HlyD-like secretion proteins"/>
    <property type="match status" value="1"/>
</dbReference>
<dbReference type="KEGG" id="epl:P4G45_05910"/>
<dbReference type="RefSeq" id="WP_348268750.1">
    <property type="nucleotide sequence ID" value="NZ_CP121194.1"/>
</dbReference>
<evidence type="ECO:0000313" key="4">
    <source>
        <dbReference type="EMBL" id="XBH14692.1"/>
    </source>
</evidence>
<evidence type="ECO:0000256" key="1">
    <source>
        <dbReference type="ARBA" id="ARBA00004196"/>
    </source>
</evidence>
<dbReference type="PROSITE" id="PS51257">
    <property type="entry name" value="PROKAR_LIPOPROTEIN"/>
    <property type="match status" value="1"/>
</dbReference>
<evidence type="ECO:0000256" key="2">
    <source>
        <dbReference type="ARBA" id="ARBA00023054"/>
    </source>
</evidence>
<dbReference type="AlphaFoldDB" id="A0AAU7D1P3"/>
<dbReference type="Gene3D" id="1.10.287.470">
    <property type="entry name" value="Helix hairpin bin"/>
    <property type="match status" value="1"/>
</dbReference>
<organism evidence="3">
    <name type="scientific">Edaphobacter paludis</name>
    <dbReference type="NCBI Taxonomy" id="3035702"/>
    <lineage>
        <taxon>Bacteria</taxon>
        <taxon>Pseudomonadati</taxon>
        <taxon>Acidobacteriota</taxon>
        <taxon>Terriglobia</taxon>
        <taxon>Terriglobales</taxon>
        <taxon>Acidobacteriaceae</taxon>
        <taxon>Edaphobacter</taxon>
    </lineage>
</organism>
<dbReference type="InterPro" id="IPR050465">
    <property type="entry name" value="UPF0194_transport"/>
</dbReference>
<evidence type="ECO:0000313" key="3">
    <source>
        <dbReference type="EMBL" id="XBH11262.1"/>
    </source>
</evidence>
<proteinExistence type="predicted"/>
<accession>A0AAU7D1P3</accession>
<dbReference type="Gene3D" id="2.40.50.100">
    <property type="match status" value="1"/>
</dbReference>
<protein>
    <submittedName>
        <fullName evidence="3">Biotin/lipoyl-binding protein</fullName>
    </submittedName>
</protein>
<accession>A0AAU7D9D5</accession>